<dbReference type="Proteomes" id="UP000002668">
    <property type="component" value="Genome"/>
</dbReference>
<evidence type="ECO:0000313" key="2">
    <source>
        <dbReference type="Proteomes" id="UP000002668"/>
    </source>
</evidence>
<reference evidence="2" key="1">
    <citation type="journal article" date="2011" name="Nat. Commun.">
        <title>Effector diversification within compartments of the Leptosphaeria maculans genome affected by Repeat-Induced Point mutations.</title>
        <authorList>
            <person name="Rouxel T."/>
            <person name="Grandaubert J."/>
            <person name="Hane J.K."/>
            <person name="Hoede C."/>
            <person name="van de Wouw A.P."/>
            <person name="Couloux A."/>
            <person name="Dominguez V."/>
            <person name="Anthouard V."/>
            <person name="Bally P."/>
            <person name="Bourras S."/>
            <person name="Cozijnsen A.J."/>
            <person name="Ciuffetti L.M."/>
            <person name="Degrave A."/>
            <person name="Dilmaghani A."/>
            <person name="Duret L."/>
            <person name="Fudal I."/>
            <person name="Goodwin S.B."/>
            <person name="Gout L."/>
            <person name="Glaser N."/>
            <person name="Linglin J."/>
            <person name="Kema G.H.J."/>
            <person name="Lapalu N."/>
            <person name="Lawrence C.B."/>
            <person name="May K."/>
            <person name="Meyer M."/>
            <person name="Ollivier B."/>
            <person name="Poulain J."/>
            <person name="Schoch C.L."/>
            <person name="Simon A."/>
            <person name="Spatafora J.W."/>
            <person name="Stachowiak A."/>
            <person name="Turgeon B.G."/>
            <person name="Tyler B.M."/>
            <person name="Vincent D."/>
            <person name="Weissenbach J."/>
            <person name="Amselem J."/>
            <person name="Quesneville H."/>
            <person name="Oliver R.P."/>
            <person name="Wincker P."/>
            <person name="Balesdent M.-H."/>
            <person name="Howlett B.J."/>
        </authorList>
    </citation>
    <scope>NUCLEOTIDE SEQUENCE [LARGE SCALE GENOMIC DNA]</scope>
    <source>
        <strain evidence="2">JN3 / isolate v23.1.3 / race Av1-4-5-6-7-8</strain>
    </source>
</reference>
<proteinExistence type="predicted"/>
<name>E4ZWD8_LEPMJ</name>
<sequence>MLVHLLLFSETHSRAHFNPPIISPRDFGSTCYTAPIPTSYEPGTILLLCGDTFYTAENDGKKWLNLVVLSTRMILHITSSIAVFQGPCSGLSNRQGEKELSLDSTVLRHDREDCGAVPDAKGSKSMWRTAIASDDLASIRGTTTFFGVGQKDQRFEGTGYHQVGCIVTVT</sequence>
<keyword evidence="2" id="KW-1185">Reference proteome</keyword>
<dbReference type="HOGENOM" id="CLU_1570906_0_0_1"/>
<dbReference type="EMBL" id="FP929127">
    <property type="protein sequence ID" value="CBX95914.1"/>
    <property type="molecule type" value="Genomic_DNA"/>
</dbReference>
<organism evidence="2">
    <name type="scientific">Leptosphaeria maculans (strain JN3 / isolate v23.1.3 / race Av1-4-5-6-7-8)</name>
    <name type="common">Blackleg fungus</name>
    <name type="synonym">Phoma lingam</name>
    <dbReference type="NCBI Taxonomy" id="985895"/>
    <lineage>
        <taxon>Eukaryota</taxon>
        <taxon>Fungi</taxon>
        <taxon>Dikarya</taxon>
        <taxon>Ascomycota</taxon>
        <taxon>Pezizomycotina</taxon>
        <taxon>Dothideomycetes</taxon>
        <taxon>Pleosporomycetidae</taxon>
        <taxon>Pleosporales</taxon>
        <taxon>Pleosporineae</taxon>
        <taxon>Leptosphaeriaceae</taxon>
        <taxon>Plenodomus</taxon>
        <taxon>Plenodomus lingam/Leptosphaeria maculans species complex</taxon>
    </lineage>
</organism>
<dbReference type="InParanoid" id="E4ZWD8"/>
<accession>E4ZWD8</accession>
<dbReference type="VEuPathDB" id="FungiDB:LEMA_P030660.1"/>
<dbReference type="AlphaFoldDB" id="E4ZWD8"/>
<gene>
    <name evidence="1" type="ORF">LEMA_P030660.1</name>
</gene>
<evidence type="ECO:0000313" key="1">
    <source>
        <dbReference type="EMBL" id="CBX95914.1"/>
    </source>
</evidence>
<protein>
    <submittedName>
        <fullName evidence="1">Predicted protein</fullName>
    </submittedName>
</protein>